<protein>
    <recommendedName>
        <fullName evidence="3">Phage major capsid protein</fullName>
    </recommendedName>
</protein>
<keyword evidence="2" id="KW-1185">Reference proteome</keyword>
<dbReference type="RefSeq" id="WP_012447693.1">
    <property type="nucleotide sequence ID" value="NC_010718.1"/>
</dbReference>
<dbReference type="HOGENOM" id="CLU_975667_0_0_9"/>
<reference evidence="1 2" key="2">
    <citation type="journal article" date="2011" name="J. Bacteriol.">
        <title>Complete genome sequence of the anaerobic, halophilic alkalithermophile Natranaerobius thermophilus JW/NM-WN-LF.</title>
        <authorList>
            <person name="Zhao B."/>
            <person name="Mesbah N.M."/>
            <person name="Dalin E."/>
            <person name="Goodwin L."/>
            <person name="Nolan M."/>
            <person name="Pitluck S."/>
            <person name="Chertkov O."/>
            <person name="Brettin T.S."/>
            <person name="Han J."/>
            <person name="Larimer F.W."/>
            <person name="Land M.L."/>
            <person name="Hauser L."/>
            <person name="Kyrpides N."/>
            <person name="Wiegel J."/>
        </authorList>
    </citation>
    <scope>NUCLEOTIDE SEQUENCE [LARGE SCALE GENOMIC DNA]</scope>
    <source>
        <strain evidence="2">ATCC BAA-1301 / DSM 18059 / JW/NM-WN-LF</strain>
    </source>
</reference>
<evidence type="ECO:0008006" key="3">
    <source>
        <dbReference type="Google" id="ProtNLM"/>
    </source>
</evidence>
<name>B2A213_NATTJ</name>
<sequence length="289" mass="32566">MFTHNNFLQYESIDMSGVLEVTNVPQTPITSLLMVRQVQAQAPQVHWVEVEIDESSAVTQGEGDDAPEHKTDNRELKENYLEIFGATAKVSNTAQYSTSETVNDLLAHEVELKTQSIRNRMENKFINGNKNFADGVYETDGILNLINSENQKTEDEFNENVFLDTLQKLYDANVHDNMIVFLRPEEKIKINQEFNNVVKYTDTLDRVAGFDAEQYISPFGIVRFALAPKLPANTMFVINPAYLEMPTLIPFTARPQNPSGSKQEVYLETQAGVKLLNSYAGSTLEISTA</sequence>
<dbReference type="eggNOG" id="ENOG502Z836">
    <property type="taxonomic scope" value="Bacteria"/>
</dbReference>
<dbReference type="Proteomes" id="UP000001683">
    <property type="component" value="Chromosome"/>
</dbReference>
<dbReference type="EMBL" id="CP001034">
    <property type="protein sequence ID" value="ACB84818.1"/>
    <property type="molecule type" value="Genomic_DNA"/>
</dbReference>
<evidence type="ECO:0000313" key="1">
    <source>
        <dbReference type="EMBL" id="ACB84818.1"/>
    </source>
</evidence>
<dbReference type="Pfam" id="PF17236">
    <property type="entry name" value="SU10_MCP"/>
    <property type="match status" value="1"/>
</dbReference>
<dbReference type="InterPro" id="IPR035198">
    <property type="entry name" value="SU10_MCP"/>
</dbReference>
<dbReference type="STRING" id="457570.Nther_1235"/>
<dbReference type="InParanoid" id="B2A213"/>
<reference evidence="1 2" key="1">
    <citation type="submission" date="2008-04" db="EMBL/GenBank/DDBJ databases">
        <title>Complete sequence of chromosome of Natranaerobius thermophilus JW/NM-WN-LF.</title>
        <authorList>
            <consortium name="US DOE Joint Genome Institute"/>
            <person name="Copeland A."/>
            <person name="Lucas S."/>
            <person name="Lapidus A."/>
            <person name="Glavina del Rio T."/>
            <person name="Dalin E."/>
            <person name="Tice H."/>
            <person name="Bruce D."/>
            <person name="Goodwin L."/>
            <person name="Pitluck S."/>
            <person name="Chertkov O."/>
            <person name="Brettin T."/>
            <person name="Detter J.C."/>
            <person name="Han C."/>
            <person name="Kuske C.R."/>
            <person name="Schmutz J."/>
            <person name="Larimer F."/>
            <person name="Land M."/>
            <person name="Hauser L."/>
            <person name="Kyrpides N."/>
            <person name="Lykidis A."/>
            <person name="Mesbah N.M."/>
            <person name="Wiegel J."/>
        </authorList>
    </citation>
    <scope>NUCLEOTIDE SEQUENCE [LARGE SCALE GENOMIC DNA]</scope>
    <source>
        <strain evidence="2">ATCC BAA-1301 / DSM 18059 / JW/NM-WN-LF</strain>
    </source>
</reference>
<dbReference type="OrthoDB" id="1683486at2"/>
<proteinExistence type="predicted"/>
<accession>B2A213</accession>
<evidence type="ECO:0000313" key="2">
    <source>
        <dbReference type="Proteomes" id="UP000001683"/>
    </source>
</evidence>
<dbReference type="AlphaFoldDB" id="B2A213"/>
<gene>
    <name evidence="1" type="ordered locus">Nther_1235</name>
</gene>
<organism evidence="1 2">
    <name type="scientific">Natranaerobius thermophilus (strain ATCC BAA-1301 / DSM 18059 / JW/NM-WN-LF)</name>
    <dbReference type="NCBI Taxonomy" id="457570"/>
    <lineage>
        <taxon>Bacteria</taxon>
        <taxon>Bacillati</taxon>
        <taxon>Bacillota</taxon>
        <taxon>Clostridia</taxon>
        <taxon>Natranaerobiales</taxon>
        <taxon>Natranaerobiaceae</taxon>
        <taxon>Natranaerobius</taxon>
    </lineage>
</organism>
<dbReference type="KEGG" id="nth:Nther_1235"/>